<gene>
    <name evidence="2" type="ORF">POL72_18805</name>
</gene>
<comment type="caution">
    <text evidence="2">The sequence shown here is derived from an EMBL/GenBank/DDBJ whole genome shotgun (WGS) entry which is preliminary data.</text>
</comment>
<dbReference type="Proteomes" id="UP001217485">
    <property type="component" value="Unassembled WGS sequence"/>
</dbReference>
<feature type="chain" id="PRO_5045288873" description="Secreted protein" evidence="1">
    <location>
        <begin position="21"/>
        <end position="142"/>
    </location>
</feature>
<sequence length="142" mass="15181">MVSKYLRTWFPRLVTFAAVAALGTGLCSCSSNSCTTHRECLQSPAAEEVGRCTPKEAYCSDGECAASCAKLCTIVEPTFDPCGAGLLCNESASRRVELPYCTGAPIECSTPADCPLYLPSDAGAWACVDGECRFPDFRYAHE</sequence>
<evidence type="ECO:0000313" key="2">
    <source>
        <dbReference type="EMBL" id="MDC0679798.1"/>
    </source>
</evidence>
<keyword evidence="1" id="KW-0732">Signal</keyword>
<evidence type="ECO:0000313" key="3">
    <source>
        <dbReference type="Proteomes" id="UP001217485"/>
    </source>
</evidence>
<dbReference type="EMBL" id="JAQNDK010000002">
    <property type="protein sequence ID" value="MDC0679798.1"/>
    <property type="molecule type" value="Genomic_DNA"/>
</dbReference>
<reference evidence="2 3" key="1">
    <citation type="submission" date="2023-01" db="EMBL/GenBank/DDBJ databases">
        <title>Minimal conservation of predation-associated metabolite biosynthetic gene clusters underscores biosynthetic potential of Myxococcota including descriptions for ten novel species: Archangium lansinium sp. nov., Myxococcus landrumus sp. nov., Nannocystis bai.</title>
        <authorList>
            <person name="Ahearne A."/>
            <person name="Stevens C."/>
            <person name="Dowd S."/>
        </authorList>
    </citation>
    <scope>NUCLEOTIDE SEQUENCE [LARGE SCALE GENOMIC DNA]</scope>
    <source>
        <strain evidence="2 3">WIWO2</strain>
    </source>
</reference>
<name>A0ABT5C056_9BACT</name>
<proteinExistence type="predicted"/>
<evidence type="ECO:0000256" key="1">
    <source>
        <dbReference type="SAM" id="SignalP"/>
    </source>
</evidence>
<protein>
    <recommendedName>
        <fullName evidence="4">Secreted protein</fullName>
    </recommendedName>
</protein>
<feature type="signal peptide" evidence="1">
    <location>
        <begin position="1"/>
        <end position="20"/>
    </location>
</feature>
<dbReference type="PROSITE" id="PS51257">
    <property type="entry name" value="PROKAR_LIPOPROTEIN"/>
    <property type="match status" value="1"/>
</dbReference>
<organism evidence="2 3">
    <name type="scientific">Sorangium atrum</name>
    <dbReference type="NCBI Taxonomy" id="2995308"/>
    <lineage>
        <taxon>Bacteria</taxon>
        <taxon>Pseudomonadati</taxon>
        <taxon>Myxococcota</taxon>
        <taxon>Polyangia</taxon>
        <taxon>Polyangiales</taxon>
        <taxon>Polyangiaceae</taxon>
        <taxon>Sorangium</taxon>
    </lineage>
</organism>
<accession>A0ABT5C056</accession>
<evidence type="ECO:0008006" key="4">
    <source>
        <dbReference type="Google" id="ProtNLM"/>
    </source>
</evidence>
<keyword evidence="3" id="KW-1185">Reference proteome</keyword>
<dbReference type="RefSeq" id="WP_272096799.1">
    <property type="nucleotide sequence ID" value="NZ_JAQNDK010000002.1"/>
</dbReference>